<evidence type="ECO:0000313" key="7">
    <source>
        <dbReference type="Proteomes" id="UP000067626"/>
    </source>
</evidence>
<dbReference type="InterPro" id="IPR003029">
    <property type="entry name" value="S1_domain"/>
</dbReference>
<evidence type="ECO:0000313" key="6">
    <source>
        <dbReference type="EMBL" id="AKT40650.1"/>
    </source>
</evidence>
<reference evidence="6 7" key="1">
    <citation type="submission" date="2015-07" db="EMBL/GenBank/DDBJ databases">
        <title>Genome analysis of myxobacterium Chondromyces crocatus Cm c5 reveals a high potential for natural compound synthesis and the genetic basis for the loss of fruiting body formation.</title>
        <authorList>
            <person name="Zaburannyi N."/>
            <person name="Bunk B."/>
            <person name="Maier J."/>
            <person name="Overmann J."/>
            <person name="Mueller R."/>
        </authorList>
    </citation>
    <scope>NUCLEOTIDE SEQUENCE [LARGE SCALE GENOMIC DNA]</scope>
    <source>
        <strain evidence="6 7">Cm c5</strain>
    </source>
</reference>
<feature type="compositionally biased region" description="Basic and acidic residues" evidence="4">
    <location>
        <begin position="253"/>
        <end position="270"/>
    </location>
</feature>
<feature type="region of interest" description="Disordered" evidence="4">
    <location>
        <begin position="253"/>
        <end position="290"/>
    </location>
</feature>
<sequence length="290" mass="30851">MANVVPLAKRVDVVAQLVEVVRSRRGVGARSARASAVRWIGGRFAGFFLAGTGRAMKRPMPQDPKESFASLFEHGTGGVRPSRRHQVGDQIEVTIVAITREAIFADLGGKQEGVFERPALSTPDGAVQVEIGSRVSAQVAGFDKETGQARLKPLVVRAAPDGSAPQKAAGPVLVEGSHIKGKVVSIERFGVFVQIQGAPPRSGRGLVPTAETGTPRGADLRKAFTVGQDVEAKILSVDEVGRIRLSFAALKSDAERKEFESFAKGTKKEQNANPRSLGTLGDLLSKRGKR</sequence>
<proteinExistence type="inferred from homology"/>
<dbReference type="GO" id="GO:1990904">
    <property type="term" value="C:ribonucleoprotein complex"/>
    <property type="evidence" value="ECO:0007669"/>
    <property type="project" value="UniProtKB-KW"/>
</dbReference>
<dbReference type="Gene3D" id="2.40.50.140">
    <property type="entry name" value="Nucleic acid-binding proteins"/>
    <property type="match status" value="2"/>
</dbReference>
<feature type="domain" description="S1 motif" evidence="5">
    <location>
        <begin position="88"/>
        <end position="154"/>
    </location>
</feature>
<dbReference type="GO" id="GO:0006412">
    <property type="term" value="P:translation"/>
    <property type="evidence" value="ECO:0007669"/>
    <property type="project" value="TreeGrafter"/>
</dbReference>
<dbReference type="GO" id="GO:0003729">
    <property type="term" value="F:mRNA binding"/>
    <property type="evidence" value="ECO:0007669"/>
    <property type="project" value="TreeGrafter"/>
</dbReference>
<evidence type="ECO:0000259" key="5">
    <source>
        <dbReference type="PROSITE" id="PS50126"/>
    </source>
</evidence>
<dbReference type="PANTHER" id="PTHR10724">
    <property type="entry name" value="30S RIBOSOMAL PROTEIN S1"/>
    <property type="match status" value="1"/>
</dbReference>
<dbReference type="STRING" id="52.CMC5_048060"/>
<dbReference type="EMBL" id="CP012159">
    <property type="protein sequence ID" value="AKT40650.1"/>
    <property type="molecule type" value="Genomic_DNA"/>
</dbReference>
<name>A0A0K1EIG8_CHOCO</name>
<dbReference type="GO" id="GO:0005840">
    <property type="term" value="C:ribosome"/>
    <property type="evidence" value="ECO:0007669"/>
    <property type="project" value="UniProtKB-KW"/>
</dbReference>
<dbReference type="AlphaFoldDB" id="A0A0K1EIG8"/>
<dbReference type="KEGG" id="ccro:CMC5_048060"/>
<feature type="domain" description="S1 motif" evidence="5">
    <location>
        <begin position="176"/>
        <end position="248"/>
    </location>
</feature>
<keyword evidence="7" id="KW-1185">Reference proteome</keyword>
<evidence type="ECO:0000256" key="4">
    <source>
        <dbReference type="SAM" id="MobiDB-lite"/>
    </source>
</evidence>
<accession>A0A0K1EIG8</accession>
<keyword evidence="3" id="KW-0687">Ribonucleoprotein</keyword>
<dbReference type="SMART" id="SM00316">
    <property type="entry name" value="S1"/>
    <property type="match status" value="2"/>
</dbReference>
<evidence type="ECO:0000256" key="2">
    <source>
        <dbReference type="ARBA" id="ARBA00022980"/>
    </source>
</evidence>
<dbReference type="SUPFAM" id="SSF50249">
    <property type="entry name" value="Nucleic acid-binding proteins"/>
    <property type="match status" value="2"/>
</dbReference>
<dbReference type="GO" id="GO:0003735">
    <property type="term" value="F:structural constituent of ribosome"/>
    <property type="evidence" value="ECO:0007669"/>
    <property type="project" value="TreeGrafter"/>
</dbReference>
<protein>
    <recommendedName>
        <fullName evidence="5">S1 motif domain-containing protein</fullName>
    </recommendedName>
</protein>
<dbReference type="PANTHER" id="PTHR10724:SF7">
    <property type="entry name" value="SMALL RIBOSOMAL SUBUNIT PROTEIN BS1C"/>
    <property type="match status" value="1"/>
</dbReference>
<gene>
    <name evidence="6" type="ORF">CMC5_048060</name>
</gene>
<keyword evidence="2" id="KW-0689">Ribosomal protein</keyword>
<organism evidence="6 7">
    <name type="scientific">Chondromyces crocatus</name>
    <dbReference type="NCBI Taxonomy" id="52"/>
    <lineage>
        <taxon>Bacteria</taxon>
        <taxon>Pseudomonadati</taxon>
        <taxon>Myxococcota</taxon>
        <taxon>Polyangia</taxon>
        <taxon>Polyangiales</taxon>
        <taxon>Polyangiaceae</taxon>
        <taxon>Chondromyces</taxon>
    </lineage>
</organism>
<dbReference type="Proteomes" id="UP000067626">
    <property type="component" value="Chromosome"/>
</dbReference>
<dbReference type="PROSITE" id="PS50126">
    <property type="entry name" value="S1"/>
    <property type="match status" value="2"/>
</dbReference>
<evidence type="ECO:0000256" key="3">
    <source>
        <dbReference type="ARBA" id="ARBA00023274"/>
    </source>
</evidence>
<comment type="similarity">
    <text evidence="1">Belongs to the bacterial ribosomal protein bS1 family.</text>
</comment>
<evidence type="ECO:0000256" key="1">
    <source>
        <dbReference type="ARBA" id="ARBA00006767"/>
    </source>
</evidence>
<dbReference type="InterPro" id="IPR012340">
    <property type="entry name" value="NA-bd_OB-fold"/>
</dbReference>
<dbReference type="InterPro" id="IPR050437">
    <property type="entry name" value="Ribos_protein_bS1-like"/>
</dbReference>
<dbReference type="Pfam" id="PF00575">
    <property type="entry name" value="S1"/>
    <property type="match status" value="2"/>
</dbReference>